<evidence type="ECO:0008006" key="3">
    <source>
        <dbReference type="Google" id="ProtNLM"/>
    </source>
</evidence>
<accession>A0ABP8E234</accession>
<dbReference type="EMBL" id="BAABAU010000001">
    <property type="protein sequence ID" value="GAA4266080.1"/>
    <property type="molecule type" value="Genomic_DNA"/>
</dbReference>
<protein>
    <recommendedName>
        <fullName evidence="3">SnoaL-like domain-containing protein</fullName>
    </recommendedName>
</protein>
<organism evidence="1 2">
    <name type="scientific">Frondihabitans peucedani</name>
    <dbReference type="NCBI Taxonomy" id="598626"/>
    <lineage>
        <taxon>Bacteria</taxon>
        <taxon>Bacillati</taxon>
        <taxon>Actinomycetota</taxon>
        <taxon>Actinomycetes</taxon>
        <taxon>Micrococcales</taxon>
        <taxon>Microbacteriaceae</taxon>
        <taxon>Frondihabitans</taxon>
    </lineage>
</organism>
<keyword evidence="2" id="KW-1185">Reference proteome</keyword>
<gene>
    <name evidence="1" type="ORF">GCM10022256_16920</name>
</gene>
<evidence type="ECO:0000313" key="2">
    <source>
        <dbReference type="Proteomes" id="UP001501594"/>
    </source>
</evidence>
<name>A0ABP8E234_9MICO</name>
<comment type="caution">
    <text evidence="1">The sequence shown here is derived from an EMBL/GenBank/DDBJ whole genome shotgun (WGS) entry which is preliminary data.</text>
</comment>
<dbReference type="RefSeq" id="WP_344794989.1">
    <property type="nucleotide sequence ID" value="NZ_BAABAU010000001.1"/>
</dbReference>
<evidence type="ECO:0000313" key="1">
    <source>
        <dbReference type="EMBL" id="GAA4266080.1"/>
    </source>
</evidence>
<proteinExistence type="predicted"/>
<sequence>MAMRWLDRDYLQGALADSVADARLRNWRDARSSVSRAESGALAVLTDAISLSDAVVDVFSLLPQDAVDMILVSGDRQRGYERLRLRYTHAEVIEDEARTLTEFLRRGAEIVVDEMHVLGPGHYEHSFVLAGRGAFSLLFHRVDLTSSPVSPDVRNRLIGPDRAE</sequence>
<reference evidence="2" key="1">
    <citation type="journal article" date="2019" name="Int. J. Syst. Evol. Microbiol.">
        <title>The Global Catalogue of Microorganisms (GCM) 10K type strain sequencing project: providing services to taxonomists for standard genome sequencing and annotation.</title>
        <authorList>
            <consortium name="The Broad Institute Genomics Platform"/>
            <consortium name="The Broad Institute Genome Sequencing Center for Infectious Disease"/>
            <person name="Wu L."/>
            <person name="Ma J."/>
        </authorList>
    </citation>
    <scope>NUCLEOTIDE SEQUENCE [LARGE SCALE GENOMIC DNA]</scope>
    <source>
        <strain evidence="2">JCM 17442</strain>
    </source>
</reference>
<dbReference type="Proteomes" id="UP001501594">
    <property type="component" value="Unassembled WGS sequence"/>
</dbReference>